<dbReference type="InterPro" id="IPR001789">
    <property type="entry name" value="Sig_transdc_resp-reg_receiver"/>
</dbReference>
<sequence>MQSREKLVILIADVKDESRQSLLEQVKSLGHIGVPALNDTETLEYLDNIQPDVVFLDLLLPGLGCSEVIRLLHERVTNRWLPVVATSSLVGDTYFTKALSIGADDCLFKPIDLKILNVKLRQYQRILTLQAEQTVLTKQQNAIHQHIADAVITTDANGKLCAANIAAQKLFGSGHAKHILGESVKALTGIDLQTLISSREIKFQPQGQDTIPLGISASQWHLDGQTLHTIVLHDLSEWRQIERMKDEFLANVSHELRTPLTSVLGAVSLLAAGAAGELPPEAVELATVAQRNGSRLSRLIDDVLDLTKLEAERMIFNSQPASLESLMQEAIAANQAYAQRGNVNLKCESQAPRARAMVDTDRFLQVMANLLSNAIKHSQAGQTVHLSLHGNRQGWRIDVRDHGPGISPAFRSRLFEKFSQADSSDRRIQSGTGLGLHISRVLVERMGGSISVQSAPGKGTVFSVSLPAHHERVESPYKQRTERPND</sequence>
<keyword evidence="18" id="KW-1185">Reference proteome</keyword>
<evidence type="ECO:0000256" key="9">
    <source>
        <dbReference type="ARBA" id="ARBA00022777"/>
    </source>
</evidence>
<dbReference type="EMBL" id="CP051461">
    <property type="protein sequence ID" value="QJC57848.1"/>
    <property type="molecule type" value="Genomic_DNA"/>
</dbReference>
<gene>
    <name evidence="17" type="primary">resE_3</name>
    <name evidence="17" type="ORF">HC248_03179</name>
</gene>
<proteinExistence type="predicted"/>
<dbReference type="SUPFAM" id="SSF55785">
    <property type="entry name" value="PYP-like sensor domain (PAS domain)"/>
    <property type="match status" value="1"/>
</dbReference>
<evidence type="ECO:0000256" key="11">
    <source>
        <dbReference type="ARBA" id="ARBA00023012"/>
    </source>
</evidence>
<dbReference type="AlphaFoldDB" id="A0A6H2HDA2"/>
<comment type="catalytic activity">
    <reaction evidence="1">
        <text>ATP + protein L-histidine = ADP + protein N-phospho-L-histidine.</text>
        <dbReference type="EC" id="2.7.13.3"/>
    </reaction>
</comment>
<keyword evidence="11" id="KW-0902">Two-component regulatory system</keyword>
<keyword evidence="8" id="KW-0547">Nucleotide-binding</keyword>
<dbReference type="InterPro" id="IPR003594">
    <property type="entry name" value="HATPase_dom"/>
</dbReference>
<dbReference type="SMART" id="SM00387">
    <property type="entry name" value="HATPase_c"/>
    <property type="match status" value="1"/>
</dbReference>
<evidence type="ECO:0000256" key="1">
    <source>
        <dbReference type="ARBA" id="ARBA00000085"/>
    </source>
</evidence>
<keyword evidence="9 17" id="KW-0418">Kinase</keyword>
<dbReference type="PANTHER" id="PTHR43547">
    <property type="entry name" value="TWO-COMPONENT HISTIDINE KINASE"/>
    <property type="match status" value="1"/>
</dbReference>
<evidence type="ECO:0000256" key="4">
    <source>
        <dbReference type="ARBA" id="ARBA00012438"/>
    </source>
</evidence>
<evidence type="ECO:0000313" key="18">
    <source>
        <dbReference type="Proteomes" id="UP000502041"/>
    </source>
</evidence>
<dbReference type="FunFam" id="3.30.565.10:FF:000023">
    <property type="entry name" value="PAS domain-containing sensor histidine kinase"/>
    <property type="match status" value="1"/>
</dbReference>
<dbReference type="PROSITE" id="PS50109">
    <property type="entry name" value="HIS_KIN"/>
    <property type="match status" value="1"/>
</dbReference>
<name>A0A6H2HDA2_9BURK</name>
<evidence type="ECO:0000256" key="10">
    <source>
        <dbReference type="ARBA" id="ARBA00022840"/>
    </source>
</evidence>
<evidence type="ECO:0000313" key="17">
    <source>
        <dbReference type="EMBL" id="QJC57848.1"/>
    </source>
</evidence>
<dbReference type="FunFam" id="1.10.287.130:FF:000001">
    <property type="entry name" value="Two-component sensor histidine kinase"/>
    <property type="match status" value="1"/>
</dbReference>
<evidence type="ECO:0000259" key="15">
    <source>
        <dbReference type="PROSITE" id="PS50109"/>
    </source>
</evidence>
<dbReference type="CDD" id="cd16922">
    <property type="entry name" value="HATPase_EvgS-ArcB-TorS-like"/>
    <property type="match status" value="1"/>
</dbReference>
<dbReference type="PRINTS" id="PR00344">
    <property type="entry name" value="BCTRLSENSOR"/>
</dbReference>
<dbReference type="GO" id="GO:0005886">
    <property type="term" value="C:plasma membrane"/>
    <property type="evidence" value="ECO:0007669"/>
    <property type="project" value="UniProtKB-SubCell"/>
</dbReference>
<dbReference type="Proteomes" id="UP000502041">
    <property type="component" value="Chromosome"/>
</dbReference>
<reference evidence="17 18" key="1">
    <citation type="submission" date="2020-04" db="EMBL/GenBank/DDBJ databases">
        <title>Complete genome of a Psychrophilic, Marine, Gas Vacuolate Bacterium Polaromonas vacuolata KCTC 22033T.</title>
        <authorList>
            <person name="Hwang K."/>
            <person name="Kim K.M."/>
        </authorList>
    </citation>
    <scope>NUCLEOTIDE SEQUENCE [LARGE SCALE GENOMIC DNA]</scope>
    <source>
        <strain evidence="17 18">KCTC 22033</strain>
    </source>
</reference>
<dbReference type="RefSeq" id="WP_168923309.1">
    <property type="nucleotide sequence ID" value="NZ_CP051461.1"/>
</dbReference>
<dbReference type="GO" id="GO:0045121">
    <property type="term" value="C:membrane raft"/>
    <property type="evidence" value="ECO:0007669"/>
    <property type="project" value="UniProtKB-SubCell"/>
</dbReference>
<evidence type="ECO:0000256" key="2">
    <source>
        <dbReference type="ARBA" id="ARBA00004236"/>
    </source>
</evidence>
<dbReference type="CDD" id="cd00156">
    <property type="entry name" value="REC"/>
    <property type="match status" value="1"/>
</dbReference>
<keyword evidence="5" id="KW-1003">Cell membrane</keyword>
<comment type="subcellular location">
    <subcellularLocation>
        <location evidence="2">Cell membrane</location>
    </subcellularLocation>
    <subcellularLocation>
        <location evidence="3">Membrane raft</location>
        <topology evidence="3">Multi-pass membrane protein</topology>
    </subcellularLocation>
</comment>
<feature type="modified residue" description="4-aspartylphosphate" evidence="13">
    <location>
        <position position="57"/>
    </location>
</feature>
<dbReference type="Gene3D" id="3.30.450.20">
    <property type="entry name" value="PAS domain"/>
    <property type="match status" value="1"/>
</dbReference>
<evidence type="ECO:0000259" key="16">
    <source>
        <dbReference type="PROSITE" id="PS50110"/>
    </source>
</evidence>
<dbReference type="InterPro" id="IPR011006">
    <property type="entry name" value="CheY-like_superfamily"/>
</dbReference>
<organism evidence="17 18">
    <name type="scientific">Polaromonas vacuolata</name>
    <dbReference type="NCBI Taxonomy" id="37448"/>
    <lineage>
        <taxon>Bacteria</taxon>
        <taxon>Pseudomonadati</taxon>
        <taxon>Pseudomonadota</taxon>
        <taxon>Betaproteobacteria</taxon>
        <taxon>Burkholderiales</taxon>
        <taxon>Comamonadaceae</taxon>
        <taxon>Polaromonas</taxon>
    </lineage>
</organism>
<dbReference type="Gene3D" id="1.10.287.130">
    <property type="match status" value="1"/>
</dbReference>
<dbReference type="GO" id="GO:0000155">
    <property type="term" value="F:phosphorelay sensor kinase activity"/>
    <property type="evidence" value="ECO:0007669"/>
    <property type="project" value="InterPro"/>
</dbReference>
<dbReference type="GO" id="GO:0005524">
    <property type="term" value="F:ATP binding"/>
    <property type="evidence" value="ECO:0007669"/>
    <property type="project" value="UniProtKB-KW"/>
</dbReference>
<evidence type="ECO:0000256" key="8">
    <source>
        <dbReference type="ARBA" id="ARBA00022741"/>
    </source>
</evidence>
<evidence type="ECO:0000256" key="13">
    <source>
        <dbReference type="PROSITE-ProRule" id="PRU00169"/>
    </source>
</evidence>
<evidence type="ECO:0000256" key="6">
    <source>
        <dbReference type="ARBA" id="ARBA00022553"/>
    </source>
</evidence>
<dbReference type="Gene3D" id="3.30.565.10">
    <property type="entry name" value="Histidine kinase-like ATPase, C-terminal domain"/>
    <property type="match status" value="1"/>
</dbReference>
<dbReference type="InterPro" id="IPR003661">
    <property type="entry name" value="HisK_dim/P_dom"/>
</dbReference>
<dbReference type="InterPro" id="IPR036890">
    <property type="entry name" value="HATPase_C_sf"/>
</dbReference>
<evidence type="ECO:0000256" key="3">
    <source>
        <dbReference type="ARBA" id="ARBA00004314"/>
    </source>
</evidence>
<dbReference type="EC" id="2.7.13.3" evidence="4"/>
<feature type="compositionally biased region" description="Basic and acidic residues" evidence="14">
    <location>
        <begin position="468"/>
        <end position="486"/>
    </location>
</feature>
<evidence type="ECO:0000256" key="7">
    <source>
        <dbReference type="ARBA" id="ARBA00022679"/>
    </source>
</evidence>
<keyword evidence="6 13" id="KW-0597">Phosphoprotein</keyword>
<feature type="domain" description="Histidine kinase" evidence="15">
    <location>
        <begin position="251"/>
        <end position="470"/>
    </location>
</feature>
<feature type="region of interest" description="Disordered" evidence="14">
    <location>
        <begin position="462"/>
        <end position="486"/>
    </location>
</feature>
<keyword evidence="10" id="KW-0067">ATP-binding</keyword>
<dbReference type="SMART" id="SM00448">
    <property type="entry name" value="REC"/>
    <property type="match status" value="1"/>
</dbReference>
<evidence type="ECO:0000256" key="14">
    <source>
        <dbReference type="SAM" id="MobiDB-lite"/>
    </source>
</evidence>
<accession>A0A6H2HDA2</accession>
<dbReference type="Pfam" id="PF00512">
    <property type="entry name" value="HisKA"/>
    <property type="match status" value="1"/>
</dbReference>
<dbReference type="CDD" id="cd00082">
    <property type="entry name" value="HisKA"/>
    <property type="match status" value="1"/>
</dbReference>
<dbReference type="InterPro" id="IPR005467">
    <property type="entry name" value="His_kinase_dom"/>
</dbReference>
<dbReference type="InterPro" id="IPR004358">
    <property type="entry name" value="Sig_transdc_His_kin-like_C"/>
</dbReference>
<protein>
    <recommendedName>
        <fullName evidence="4">histidine kinase</fullName>
        <ecNumber evidence="4">2.7.13.3</ecNumber>
    </recommendedName>
</protein>
<dbReference type="PROSITE" id="PS50110">
    <property type="entry name" value="RESPONSE_REGULATORY"/>
    <property type="match status" value="1"/>
</dbReference>
<feature type="domain" description="Response regulatory" evidence="16">
    <location>
        <begin position="8"/>
        <end position="124"/>
    </location>
</feature>
<dbReference type="Pfam" id="PF02518">
    <property type="entry name" value="HATPase_c"/>
    <property type="match status" value="1"/>
</dbReference>
<keyword evidence="7 17" id="KW-0808">Transferase</keyword>
<dbReference type="InterPro" id="IPR035965">
    <property type="entry name" value="PAS-like_dom_sf"/>
</dbReference>
<dbReference type="PANTHER" id="PTHR43547:SF2">
    <property type="entry name" value="HYBRID SIGNAL TRANSDUCTION HISTIDINE KINASE C"/>
    <property type="match status" value="1"/>
</dbReference>
<dbReference type="SMART" id="SM00388">
    <property type="entry name" value="HisKA"/>
    <property type="match status" value="1"/>
</dbReference>
<keyword evidence="12" id="KW-0472">Membrane</keyword>
<dbReference type="SUPFAM" id="SSF52172">
    <property type="entry name" value="CheY-like"/>
    <property type="match status" value="1"/>
</dbReference>
<evidence type="ECO:0000256" key="12">
    <source>
        <dbReference type="ARBA" id="ARBA00023136"/>
    </source>
</evidence>
<dbReference type="Pfam" id="PF00072">
    <property type="entry name" value="Response_reg"/>
    <property type="match status" value="1"/>
</dbReference>
<dbReference type="KEGG" id="pvac:HC248_03179"/>
<dbReference type="SUPFAM" id="SSF55874">
    <property type="entry name" value="ATPase domain of HSP90 chaperone/DNA topoisomerase II/histidine kinase"/>
    <property type="match status" value="1"/>
</dbReference>
<dbReference type="InterPro" id="IPR036097">
    <property type="entry name" value="HisK_dim/P_sf"/>
</dbReference>
<dbReference type="SUPFAM" id="SSF47384">
    <property type="entry name" value="Homodimeric domain of signal transducing histidine kinase"/>
    <property type="match status" value="1"/>
</dbReference>
<evidence type="ECO:0000256" key="5">
    <source>
        <dbReference type="ARBA" id="ARBA00022475"/>
    </source>
</evidence>
<dbReference type="Gene3D" id="3.40.50.2300">
    <property type="match status" value="1"/>
</dbReference>